<evidence type="ECO:0000313" key="1">
    <source>
        <dbReference type="EMBL" id="AZG36431.1"/>
    </source>
</evidence>
<name>A0A3N4E7T9_9GAMM</name>
<reference evidence="4" key="2">
    <citation type="submission" date="2018-11" db="EMBL/GenBank/DDBJ databases">
        <title>Shewanella sp. R106.</title>
        <authorList>
            <person name="Hwang Y.J."/>
            <person name="Hwang C.Y."/>
        </authorList>
    </citation>
    <scope>NUCLEOTIDE SEQUENCE [LARGE SCALE GENOMIC DNA]</scope>
    <source>
        <strain evidence="4">R106</strain>
    </source>
</reference>
<proteinExistence type="predicted"/>
<dbReference type="Proteomes" id="UP000273778">
    <property type="component" value="Chromosome"/>
</dbReference>
<dbReference type="Proteomes" id="UP000278855">
    <property type="component" value="Unassembled WGS sequence"/>
</dbReference>
<dbReference type="RefSeq" id="WP_124011544.1">
    <property type="nucleotide sequence ID" value="NZ_CP034073.1"/>
</dbReference>
<evidence type="ECO:0000313" key="4">
    <source>
        <dbReference type="Proteomes" id="UP000278855"/>
    </source>
</evidence>
<gene>
    <name evidence="2" type="ORF">EGC77_00845</name>
    <name evidence="1" type="ORF">EGC80_17225</name>
</gene>
<evidence type="ECO:0000313" key="2">
    <source>
        <dbReference type="EMBL" id="RPA34275.1"/>
    </source>
</evidence>
<dbReference type="KEGG" id="spsr:EGC80_17225"/>
<reference evidence="2" key="3">
    <citation type="submission" date="2018-11" db="EMBL/GenBank/DDBJ databases">
        <authorList>
            <person name="Hwang Y.J."/>
            <person name="Hwang C.Y."/>
        </authorList>
    </citation>
    <scope>NUCLEOTIDE SEQUENCE</scope>
    <source>
        <strain evidence="2">R106</strain>
    </source>
</reference>
<keyword evidence="3" id="KW-1185">Reference proteome</keyword>
<accession>A0A3N4E7T9</accession>
<dbReference type="OrthoDB" id="6267223at2"/>
<protein>
    <recommendedName>
        <fullName evidence="5">Transposase</fullName>
    </recommendedName>
</protein>
<dbReference type="AlphaFoldDB" id="A0A3N4E7T9"/>
<dbReference type="EMBL" id="CP034073">
    <property type="protein sequence ID" value="AZG36431.1"/>
    <property type="molecule type" value="Genomic_DNA"/>
</dbReference>
<dbReference type="NCBIfam" id="NF047593">
    <property type="entry name" value="IS66_ISAeme5_TnpA"/>
    <property type="match status" value="1"/>
</dbReference>
<sequence>MATRSHEDWAALIQQQSASGLTISAFCRQHKLSVSGFYARKADIAKTNSQPIAPFVMATLTSPTAMTTQTQPSASAQAIHFQHHTGLWTFPSTLPPRYLLEIIKGLQAC</sequence>
<evidence type="ECO:0000313" key="3">
    <source>
        <dbReference type="Proteomes" id="UP000273778"/>
    </source>
</evidence>
<reference evidence="1 3" key="1">
    <citation type="submission" date="2018-11" db="EMBL/GenBank/DDBJ databases">
        <title>Shewanella sp. M2.</title>
        <authorList>
            <person name="Hwang Y.J."/>
            <person name="Hwang C.Y."/>
        </authorList>
    </citation>
    <scope>NUCLEOTIDE SEQUENCE [LARGE SCALE GENOMIC DNA]</scope>
    <source>
        <strain evidence="1 3">M2</strain>
    </source>
</reference>
<organism evidence="2 4">
    <name type="scientific">Shewanella psychromarinicola</name>
    <dbReference type="NCBI Taxonomy" id="2487742"/>
    <lineage>
        <taxon>Bacteria</taxon>
        <taxon>Pseudomonadati</taxon>
        <taxon>Pseudomonadota</taxon>
        <taxon>Gammaproteobacteria</taxon>
        <taxon>Alteromonadales</taxon>
        <taxon>Shewanellaceae</taxon>
        <taxon>Shewanella</taxon>
    </lineage>
</organism>
<dbReference type="EMBL" id="RKKB01000001">
    <property type="protein sequence ID" value="RPA34275.1"/>
    <property type="molecule type" value="Genomic_DNA"/>
</dbReference>
<evidence type="ECO:0008006" key="5">
    <source>
        <dbReference type="Google" id="ProtNLM"/>
    </source>
</evidence>